<evidence type="ECO:0000313" key="1">
    <source>
        <dbReference type="EMBL" id="HIZ85766.1"/>
    </source>
</evidence>
<sequence>MMTEKYIHEILAEKSGYLLNVQHSIATAYYGQRTGQLVSALSRTAMISDRQMHIQYPMHIRFLDLKRTPGGKKKKVYEPIYNKYVYGYIYIGVYRALMAGITGEIRRQISQVFPYDTEYLK</sequence>
<accession>A0A9D2GPF7</accession>
<dbReference type="Proteomes" id="UP000824115">
    <property type="component" value="Unassembled WGS sequence"/>
</dbReference>
<protein>
    <submittedName>
        <fullName evidence="1">Uncharacterized protein</fullName>
    </submittedName>
</protein>
<reference evidence="1" key="2">
    <citation type="submission" date="2021-04" db="EMBL/GenBank/DDBJ databases">
        <authorList>
            <person name="Gilroy R."/>
        </authorList>
    </citation>
    <scope>NUCLEOTIDE SEQUENCE</scope>
    <source>
        <strain evidence="1">Gambia16-554</strain>
    </source>
</reference>
<evidence type="ECO:0000313" key="2">
    <source>
        <dbReference type="Proteomes" id="UP000824115"/>
    </source>
</evidence>
<dbReference type="AlphaFoldDB" id="A0A9D2GPF7"/>
<comment type="caution">
    <text evidence="1">The sequence shown here is derived from an EMBL/GenBank/DDBJ whole genome shotgun (WGS) entry which is preliminary data.</text>
</comment>
<dbReference type="EMBL" id="DXAW01000086">
    <property type="protein sequence ID" value="HIZ85766.1"/>
    <property type="molecule type" value="Genomic_DNA"/>
</dbReference>
<gene>
    <name evidence="1" type="ORF">IAC04_04680</name>
</gene>
<name>A0A9D2GPF7_9BACT</name>
<organism evidence="1 2">
    <name type="scientific">Candidatus Coprenecus stercoravium</name>
    <dbReference type="NCBI Taxonomy" id="2840735"/>
    <lineage>
        <taxon>Bacteria</taxon>
        <taxon>Pseudomonadati</taxon>
        <taxon>Bacteroidota</taxon>
        <taxon>Bacteroidia</taxon>
        <taxon>Bacteroidales</taxon>
        <taxon>Rikenellaceae</taxon>
        <taxon>Rikenellaceae incertae sedis</taxon>
        <taxon>Candidatus Coprenecus</taxon>
    </lineage>
</organism>
<proteinExistence type="predicted"/>
<reference evidence="1" key="1">
    <citation type="journal article" date="2021" name="PeerJ">
        <title>Extensive microbial diversity within the chicken gut microbiome revealed by metagenomics and culture.</title>
        <authorList>
            <person name="Gilroy R."/>
            <person name="Ravi A."/>
            <person name="Getino M."/>
            <person name="Pursley I."/>
            <person name="Horton D.L."/>
            <person name="Alikhan N.F."/>
            <person name="Baker D."/>
            <person name="Gharbi K."/>
            <person name="Hall N."/>
            <person name="Watson M."/>
            <person name="Adriaenssens E.M."/>
            <person name="Foster-Nyarko E."/>
            <person name="Jarju S."/>
            <person name="Secka A."/>
            <person name="Antonio M."/>
            <person name="Oren A."/>
            <person name="Chaudhuri R.R."/>
            <person name="La Ragione R."/>
            <person name="Hildebrand F."/>
            <person name="Pallen M.J."/>
        </authorList>
    </citation>
    <scope>NUCLEOTIDE SEQUENCE</scope>
    <source>
        <strain evidence="1">Gambia16-554</strain>
    </source>
</reference>